<protein>
    <submittedName>
        <fullName evidence="2">Uncharacterized protein</fullName>
    </submittedName>
</protein>
<accession>A0AC34GHB1</accession>
<name>A0AC34GHB1_9BILA</name>
<evidence type="ECO:0000313" key="2">
    <source>
        <dbReference type="WBParaSite" id="ES5_v2.g29046.t1"/>
    </source>
</evidence>
<evidence type="ECO:0000313" key="1">
    <source>
        <dbReference type="Proteomes" id="UP000887579"/>
    </source>
</evidence>
<dbReference type="WBParaSite" id="ES5_v2.g29046.t1">
    <property type="protein sequence ID" value="ES5_v2.g29046.t1"/>
    <property type="gene ID" value="ES5_v2.g29046"/>
</dbReference>
<sequence>LDQPNPDVEAAIAMRSHDVGTIEADTTFNSQAPLPTSSSGTTTSKEKYNPIIKKQLLTLPNLGEGDVKKLMSCFKTPQNLFISDLSELSDTWENPGVFMQFFE</sequence>
<dbReference type="Proteomes" id="UP000887579">
    <property type="component" value="Unplaced"/>
</dbReference>
<proteinExistence type="predicted"/>
<organism evidence="1 2">
    <name type="scientific">Panagrolaimus sp. ES5</name>
    <dbReference type="NCBI Taxonomy" id="591445"/>
    <lineage>
        <taxon>Eukaryota</taxon>
        <taxon>Metazoa</taxon>
        <taxon>Ecdysozoa</taxon>
        <taxon>Nematoda</taxon>
        <taxon>Chromadorea</taxon>
        <taxon>Rhabditida</taxon>
        <taxon>Tylenchina</taxon>
        <taxon>Panagrolaimomorpha</taxon>
        <taxon>Panagrolaimoidea</taxon>
        <taxon>Panagrolaimidae</taxon>
        <taxon>Panagrolaimus</taxon>
    </lineage>
</organism>
<reference evidence="2" key="1">
    <citation type="submission" date="2022-11" db="UniProtKB">
        <authorList>
            <consortium name="WormBaseParasite"/>
        </authorList>
    </citation>
    <scope>IDENTIFICATION</scope>
</reference>